<dbReference type="GeneID" id="36589237"/>
<dbReference type="Proteomes" id="UP000235371">
    <property type="component" value="Unassembled WGS sequence"/>
</dbReference>
<accession>A0A2J6SWG7</accession>
<dbReference type="AlphaFoldDB" id="A0A2J6SWG7"/>
<evidence type="ECO:0000313" key="3">
    <source>
        <dbReference type="Proteomes" id="UP000235371"/>
    </source>
</evidence>
<feature type="signal peptide" evidence="1">
    <location>
        <begin position="1"/>
        <end position="17"/>
    </location>
</feature>
<name>A0A2J6SWG7_9HELO</name>
<gene>
    <name evidence="2" type="ORF">K444DRAFT_617584</name>
</gene>
<evidence type="ECO:0000313" key="2">
    <source>
        <dbReference type="EMBL" id="PMD55130.1"/>
    </source>
</evidence>
<sequence>MYRHIIILLALPTLIRSQTINGIPTCAVHPLAFLPPFPPIRHLPPSLTEQTQKECALSIIATSSDCPLNTQPCICAYLSAYASCVGESCNGTDSTRAVPVPLPYYIPEATISVASMGTCPAVAATNPVFGTLESGKTASAETTTMTTNEAGRAATTGEALGSEVTMTTITSSETRTSSSGTRSVALVTGMSTSAVPAKQTSTGAAGPLEGHRVLGVFGGGLGIVLGYRFFV</sequence>
<dbReference type="InParanoid" id="A0A2J6SWG7"/>
<feature type="chain" id="PRO_5014451095" evidence="1">
    <location>
        <begin position="18"/>
        <end position="231"/>
    </location>
</feature>
<dbReference type="RefSeq" id="XP_024732034.1">
    <property type="nucleotide sequence ID" value="XM_024881160.1"/>
</dbReference>
<dbReference type="OrthoDB" id="3560274at2759"/>
<proteinExistence type="predicted"/>
<keyword evidence="3" id="KW-1185">Reference proteome</keyword>
<dbReference type="EMBL" id="KZ613856">
    <property type="protein sequence ID" value="PMD55130.1"/>
    <property type="molecule type" value="Genomic_DNA"/>
</dbReference>
<organism evidence="2 3">
    <name type="scientific">Hyaloscypha bicolor E</name>
    <dbReference type="NCBI Taxonomy" id="1095630"/>
    <lineage>
        <taxon>Eukaryota</taxon>
        <taxon>Fungi</taxon>
        <taxon>Dikarya</taxon>
        <taxon>Ascomycota</taxon>
        <taxon>Pezizomycotina</taxon>
        <taxon>Leotiomycetes</taxon>
        <taxon>Helotiales</taxon>
        <taxon>Hyaloscyphaceae</taxon>
        <taxon>Hyaloscypha</taxon>
        <taxon>Hyaloscypha bicolor</taxon>
    </lineage>
</organism>
<protein>
    <submittedName>
        <fullName evidence="2">Uncharacterized protein</fullName>
    </submittedName>
</protein>
<reference evidence="2 3" key="1">
    <citation type="submission" date="2016-04" db="EMBL/GenBank/DDBJ databases">
        <title>A degradative enzymes factory behind the ericoid mycorrhizal symbiosis.</title>
        <authorList>
            <consortium name="DOE Joint Genome Institute"/>
            <person name="Martino E."/>
            <person name="Morin E."/>
            <person name="Grelet G."/>
            <person name="Kuo A."/>
            <person name="Kohler A."/>
            <person name="Daghino S."/>
            <person name="Barry K."/>
            <person name="Choi C."/>
            <person name="Cichocki N."/>
            <person name="Clum A."/>
            <person name="Copeland A."/>
            <person name="Hainaut M."/>
            <person name="Haridas S."/>
            <person name="Labutti K."/>
            <person name="Lindquist E."/>
            <person name="Lipzen A."/>
            <person name="Khouja H.-R."/>
            <person name="Murat C."/>
            <person name="Ohm R."/>
            <person name="Olson A."/>
            <person name="Spatafora J."/>
            <person name="Veneault-Fourrey C."/>
            <person name="Henrissat B."/>
            <person name="Grigoriev I."/>
            <person name="Martin F."/>
            <person name="Perotto S."/>
        </authorList>
    </citation>
    <scope>NUCLEOTIDE SEQUENCE [LARGE SCALE GENOMIC DNA]</scope>
    <source>
        <strain evidence="2 3">E</strain>
    </source>
</reference>
<keyword evidence="1" id="KW-0732">Signal</keyword>
<evidence type="ECO:0000256" key="1">
    <source>
        <dbReference type="SAM" id="SignalP"/>
    </source>
</evidence>